<name>A0A834W1G2_9FABA</name>
<dbReference type="Proteomes" id="UP000634136">
    <property type="component" value="Unassembled WGS sequence"/>
</dbReference>
<dbReference type="AlphaFoldDB" id="A0A834W1G2"/>
<evidence type="ECO:0000313" key="1">
    <source>
        <dbReference type="EMBL" id="KAF7800764.1"/>
    </source>
</evidence>
<accession>A0A834W1G2</accession>
<reference evidence="1" key="1">
    <citation type="submission" date="2020-09" db="EMBL/GenBank/DDBJ databases">
        <title>Genome-Enabled Discovery of Anthraquinone Biosynthesis in Senna tora.</title>
        <authorList>
            <person name="Kang S.-H."/>
            <person name="Pandey R.P."/>
            <person name="Lee C.-M."/>
            <person name="Sim J.-S."/>
            <person name="Jeong J.-T."/>
            <person name="Choi B.-S."/>
            <person name="Jung M."/>
            <person name="Ginzburg D."/>
            <person name="Zhao K."/>
            <person name="Won S.Y."/>
            <person name="Oh T.-J."/>
            <person name="Yu Y."/>
            <person name="Kim N.-H."/>
            <person name="Lee O.R."/>
            <person name="Lee T.-H."/>
            <person name="Bashyal P."/>
            <person name="Kim T.-S."/>
            <person name="Lee W.-H."/>
            <person name="Kawkins C."/>
            <person name="Kim C.-K."/>
            <person name="Kim J.S."/>
            <person name="Ahn B.O."/>
            <person name="Rhee S.Y."/>
            <person name="Sohng J.K."/>
        </authorList>
    </citation>
    <scope>NUCLEOTIDE SEQUENCE</scope>
    <source>
        <tissue evidence="1">Leaf</tissue>
    </source>
</reference>
<proteinExistence type="predicted"/>
<sequence>MRAHENDAVNETTIIVSDHHHRLSYFRRPSML</sequence>
<dbReference type="EMBL" id="JAAIUW010000179">
    <property type="protein sequence ID" value="KAF7800764.1"/>
    <property type="molecule type" value="Genomic_DNA"/>
</dbReference>
<gene>
    <name evidence="1" type="ORF">G2W53_044736</name>
</gene>
<keyword evidence="2" id="KW-1185">Reference proteome</keyword>
<organism evidence="1 2">
    <name type="scientific">Senna tora</name>
    <dbReference type="NCBI Taxonomy" id="362788"/>
    <lineage>
        <taxon>Eukaryota</taxon>
        <taxon>Viridiplantae</taxon>
        <taxon>Streptophyta</taxon>
        <taxon>Embryophyta</taxon>
        <taxon>Tracheophyta</taxon>
        <taxon>Spermatophyta</taxon>
        <taxon>Magnoliopsida</taxon>
        <taxon>eudicotyledons</taxon>
        <taxon>Gunneridae</taxon>
        <taxon>Pentapetalae</taxon>
        <taxon>rosids</taxon>
        <taxon>fabids</taxon>
        <taxon>Fabales</taxon>
        <taxon>Fabaceae</taxon>
        <taxon>Caesalpinioideae</taxon>
        <taxon>Cassia clade</taxon>
        <taxon>Senna</taxon>
    </lineage>
</organism>
<comment type="caution">
    <text evidence="1">The sequence shown here is derived from an EMBL/GenBank/DDBJ whole genome shotgun (WGS) entry which is preliminary data.</text>
</comment>
<protein>
    <submittedName>
        <fullName evidence="1">Uncharacterized protein</fullName>
    </submittedName>
</protein>
<evidence type="ECO:0000313" key="2">
    <source>
        <dbReference type="Proteomes" id="UP000634136"/>
    </source>
</evidence>